<dbReference type="GO" id="GO:0006220">
    <property type="term" value="P:pyrimidine nucleotide metabolic process"/>
    <property type="evidence" value="ECO:0007669"/>
    <property type="project" value="UniProtKB-UniRule"/>
</dbReference>
<dbReference type="NCBIfam" id="TIGR02173">
    <property type="entry name" value="cyt_kin_arch"/>
    <property type="match status" value="1"/>
</dbReference>
<keyword evidence="6 10" id="KW-0418">Kinase</keyword>
<keyword evidence="5 10" id="KW-0547">Nucleotide-binding</keyword>
<dbReference type="CDD" id="cd02020">
    <property type="entry name" value="CMPK"/>
    <property type="match status" value="1"/>
</dbReference>
<dbReference type="PATRIC" id="fig|1365176.7.peg.880"/>
<comment type="catalytic activity">
    <reaction evidence="8 10">
        <text>dCMP + ATP = dCDP + ADP</text>
        <dbReference type="Rhea" id="RHEA:25094"/>
        <dbReference type="ChEBI" id="CHEBI:30616"/>
        <dbReference type="ChEBI" id="CHEBI:57566"/>
        <dbReference type="ChEBI" id="CHEBI:58593"/>
        <dbReference type="ChEBI" id="CHEBI:456216"/>
        <dbReference type="EC" id="2.7.4.25"/>
    </reaction>
</comment>
<keyword evidence="4 10" id="KW-0808">Transferase</keyword>
<dbReference type="InterPro" id="IPR011892">
    <property type="entry name" value="Cyt_kin_arch"/>
</dbReference>
<dbReference type="GO" id="GO:0005737">
    <property type="term" value="C:cytoplasm"/>
    <property type="evidence" value="ECO:0007669"/>
    <property type="project" value="UniProtKB-SubCell"/>
</dbReference>
<evidence type="ECO:0000256" key="3">
    <source>
        <dbReference type="ARBA" id="ARBA00022490"/>
    </source>
</evidence>
<sequence>MLYSFVQSSSGPKTFRSERTIKTMGNLTIAVSGTPGSGKTTYARFLAERYGLRFVSNGMLFRELAKEMGVDLLELHRLAEQREDIDREIDERALQEAKRGNVVIEGHLAVWILRDIADIKIIVDAPLRIRAERIAQRESISIEEALSQIQLREKSNAERAMRYYKVDIRDYSVADLMVKTYPLDVNSVKHVIASFVDAYLHVRKPFKDVKA</sequence>
<dbReference type="Pfam" id="PF13189">
    <property type="entry name" value="Cytidylate_kin2"/>
    <property type="match status" value="1"/>
</dbReference>
<evidence type="ECO:0000256" key="5">
    <source>
        <dbReference type="ARBA" id="ARBA00022741"/>
    </source>
</evidence>
<dbReference type="eggNOG" id="arCOG01037">
    <property type="taxonomic scope" value="Archaea"/>
</dbReference>
<evidence type="ECO:0000256" key="7">
    <source>
        <dbReference type="ARBA" id="ARBA00022840"/>
    </source>
</evidence>
<dbReference type="EC" id="2.7.4.25" evidence="10"/>
<dbReference type="GO" id="GO:0005524">
    <property type="term" value="F:ATP binding"/>
    <property type="evidence" value="ECO:0007669"/>
    <property type="project" value="UniProtKB-UniRule"/>
</dbReference>
<dbReference type="Gene3D" id="3.40.50.300">
    <property type="entry name" value="P-loop containing nucleotide triphosphate hydrolases"/>
    <property type="match status" value="1"/>
</dbReference>
<evidence type="ECO:0000256" key="9">
    <source>
        <dbReference type="ARBA" id="ARBA00048478"/>
    </source>
</evidence>
<evidence type="ECO:0000313" key="12">
    <source>
        <dbReference type="Proteomes" id="UP000015543"/>
    </source>
</evidence>
<dbReference type="KEGG" id="thb:N186_04485"/>
<evidence type="ECO:0000256" key="1">
    <source>
        <dbReference type="ARBA" id="ARBA00004496"/>
    </source>
</evidence>
<protein>
    <recommendedName>
        <fullName evidence="10">Cytidylate kinase</fullName>
        <shortName evidence="10">CK</shortName>
        <ecNumber evidence="10">2.7.4.25</ecNumber>
    </recommendedName>
    <alternativeName>
        <fullName evidence="10">Cytidine monophosphate kinase</fullName>
        <shortName evidence="10">CMP kinase</shortName>
    </alternativeName>
</protein>
<evidence type="ECO:0000256" key="2">
    <source>
        <dbReference type="ARBA" id="ARBA00011005"/>
    </source>
</evidence>
<keyword evidence="12" id="KW-1185">Reference proteome</keyword>
<evidence type="ECO:0000256" key="6">
    <source>
        <dbReference type="ARBA" id="ARBA00022777"/>
    </source>
</evidence>
<dbReference type="InterPro" id="IPR011994">
    <property type="entry name" value="Cytidylate_kinase_dom"/>
</dbReference>
<dbReference type="InterPro" id="IPR027417">
    <property type="entry name" value="P-loop_NTPase"/>
</dbReference>
<accession>S5ZDW9</accession>
<gene>
    <name evidence="10" type="primary">cmk</name>
    <name evidence="11" type="ORF">N186_04485</name>
</gene>
<dbReference type="HOGENOM" id="CLU_079959_1_0_2"/>
<dbReference type="GO" id="GO:0036431">
    <property type="term" value="F:dCMP kinase activity"/>
    <property type="evidence" value="ECO:0007669"/>
    <property type="project" value="InterPro"/>
</dbReference>
<organism evidence="11 12">
    <name type="scientific">Thermofilum adornatum</name>
    <dbReference type="NCBI Taxonomy" id="1365176"/>
    <lineage>
        <taxon>Archaea</taxon>
        <taxon>Thermoproteota</taxon>
        <taxon>Thermoprotei</taxon>
        <taxon>Thermofilales</taxon>
        <taxon>Thermofilaceae</taxon>
        <taxon>Thermofilum</taxon>
    </lineage>
</organism>
<keyword evidence="7 10" id="KW-0067">ATP-binding</keyword>
<reference evidence="11 12" key="1">
    <citation type="journal article" date="2013" name="Genome Announc.">
        <title>Complete Genomic Sequence of 'Thermofilum adornatus' Strain 1910bT, a Hyperthermophilic Anaerobic Organotrophic Crenarchaeon.</title>
        <authorList>
            <person name="Dominova I.N."/>
            <person name="Kublanov I.V."/>
            <person name="Podosokorskaya O.A."/>
            <person name="Derbikova K.S."/>
            <person name="Patrushev M.V."/>
            <person name="Toshchakov S.V."/>
        </authorList>
    </citation>
    <scope>NUCLEOTIDE SEQUENCE [LARGE SCALE GENOMIC DNA]</scope>
    <source>
        <strain evidence="12">1910b</strain>
    </source>
</reference>
<evidence type="ECO:0000256" key="10">
    <source>
        <dbReference type="HAMAP-Rule" id="MF_00239"/>
    </source>
</evidence>
<dbReference type="Proteomes" id="UP000015543">
    <property type="component" value="Chromosome"/>
</dbReference>
<comment type="similarity">
    <text evidence="2 10">Belongs to the cytidylate kinase family. Type 2 subfamily.</text>
</comment>
<comment type="catalytic activity">
    <reaction evidence="9 10">
        <text>CMP + ATP = CDP + ADP</text>
        <dbReference type="Rhea" id="RHEA:11600"/>
        <dbReference type="ChEBI" id="CHEBI:30616"/>
        <dbReference type="ChEBI" id="CHEBI:58069"/>
        <dbReference type="ChEBI" id="CHEBI:60377"/>
        <dbReference type="ChEBI" id="CHEBI:456216"/>
        <dbReference type="EC" id="2.7.4.25"/>
    </reaction>
</comment>
<feature type="binding site" evidence="10">
    <location>
        <begin position="33"/>
        <end position="41"/>
    </location>
    <ligand>
        <name>ATP</name>
        <dbReference type="ChEBI" id="CHEBI:30616"/>
    </ligand>
</feature>
<dbReference type="HAMAP" id="MF_00239">
    <property type="entry name" value="Cytidyl_kinase_type2"/>
    <property type="match status" value="1"/>
</dbReference>
<dbReference type="GO" id="GO:0036430">
    <property type="term" value="F:CMP kinase activity"/>
    <property type="evidence" value="ECO:0007669"/>
    <property type="project" value="RHEA"/>
</dbReference>
<dbReference type="SUPFAM" id="SSF52540">
    <property type="entry name" value="P-loop containing nucleoside triphosphate hydrolases"/>
    <property type="match status" value="1"/>
</dbReference>
<dbReference type="AlphaFoldDB" id="S5ZDW9"/>
<evidence type="ECO:0000256" key="4">
    <source>
        <dbReference type="ARBA" id="ARBA00022679"/>
    </source>
</evidence>
<dbReference type="EMBL" id="CP006646">
    <property type="protein sequence ID" value="AGT35248.1"/>
    <property type="molecule type" value="Genomic_DNA"/>
</dbReference>
<comment type="subcellular location">
    <subcellularLocation>
        <location evidence="1 10">Cytoplasm</location>
    </subcellularLocation>
</comment>
<evidence type="ECO:0000313" key="11">
    <source>
        <dbReference type="EMBL" id="AGT35248.1"/>
    </source>
</evidence>
<keyword evidence="3 10" id="KW-0963">Cytoplasm</keyword>
<name>S5ZDW9_9CREN</name>
<proteinExistence type="inferred from homology"/>
<evidence type="ECO:0000256" key="8">
    <source>
        <dbReference type="ARBA" id="ARBA00047615"/>
    </source>
</evidence>